<evidence type="ECO:0000313" key="2">
    <source>
        <dbReference type="Proteomes" id="UP000283087"/>
    </source>
</evidence>
<evidence type="ECO:0000313" key="1">
    <source>
        <dbReference type="EMBL" id="RTE64906.1"/>
    </source>
</evidence>
<dbReference type="OrthoDB" id="5297564at2"/>
<proteinExistence type="predicted"/>
<reference evidence="1 2" key="1">
    <citation type="submission" date="2018-11" db="EMBL/GenBank/DDBJ databases">
        <title>The draft genome sequence of Amphritea opalescens ANRC-JH13T.</title>
        <authorList>
            <person name="Fang Z."/>
            <person name="Zhang Y."/>
            <person name="Han X."/>
        </authorList>
    </citation>
    <scope>NUCLEOTIDE SEQUENCE [LARGE SCALE GENOMIC DNA]</scope>
    <source>
        <strain evidence="1 2">ANRC-JH13</strain>
    </source>
</reference>
<dbReference type="EMBL" id="RQXW01000015">
    <property type="protein sequence ID" value="RTE64906.1"/>
    <property type="molecule type" value="Genomic_DNA"/>
</dbReference>
<accession>A0A430KN69</accession>
<keyword evidence="2" id="KW-1185">Reference proteome</keyword>
<sequence>MSVMMNRAFRLRPPGILMGLLTFTLIPLAQAADVPMASEAEQLKFEIQQLKLINDKQAQTLRQMEQRLYIVEQGGSTSSTQASQQKVAGKSDVVKEALPSASIDNMMEEEHALFSNDFTLELGMNYSHYDRKELVLEGFLALDAIFLGDISVDDISADIFTFDMTGRYNINDHWQLGVNIPFVYRESTFQRNINGVGAEASVNEAGLGDITLTSAYKLFTETENRPDIVWNLSIKTPSGSDPYGTSTVTKTVNNGGNSDQVTYPKELPTGSGLWSISNSLSFVKTTDPAIIFANLGYTYNFAGNFDDISSADGDQPGDVRLGNSFYYGLGMAFALNERMSTSLSFSQRISQNGETRLKGGSWQEIFGSNGNAATFNIGVTYALSEKLSMSTSLGLGLTPDAPDYSLSLKFPYRF</sequence>
<dbReference type="Pfam" id="PF13557">
    <property type="entry name" value="Phenol_MetA_deg"/>
    <property type="match status" value="1"/>
</dbReference>
<comment type="caution">
    <text evidence="1">The sequence shown here is derived from an EMBL/GenBank/DDBJ whole genome shotgun (WGS) entry which is preliminary data.</text>
</comment>
<dbReference type="AlphaFoldDB" id="A0A430KN69"/>
<dbReference type="Proteomes" id="UP000283087">
    <property type="component" value="Unassembled WGS sequence"/>
</dbReference>
<name>A0A430KN69_9GAMM</name>
<gene>
    <name evidence="1" type="ORF">EH243_14595</name>
</gene>
<organism evidence="1 2">
    <name type="scientific">Amphritea opalescens</name>
    <dbReference type="NCBI Taxonomy" id="2490544"/>
    <lineage>
        <taxon>Bacteria</taxon>
        <taxon>Pseudomonadati</taxon>
        <taxon>Pseudomonadota</taxon>
        <taxon>Gammaproteobacteria</taxon>
        <taxon>Oceanospirillales</taxon>
        <taxon>Oceanospirillaceae</taxon>
        <taxon>Amphritea</taxon>
    </lineage>
</organism>
<protein>
    <submittedName>
        <fullName evidence="1">Transporter</fullName>
    </submittedName>
</protein>
<dbReference type="InterPro" id="IPR025737">
    <property type="entry name" value="FApF"/>
</dbReference>